<dbReference type="AlphaFoldDB" id="A0AAD8IZI3"/>
<reference evidence="1" key="2">
    <citation type="submission" date="2023-05" db="EMBL/GenBank/DDBJ databases">
        <authorList>
            <person name="Schelkunov M.I."/>
        </authorList>
    </citation>
    <scope>NUCLEOTIDE SEQUENCE</scope>
    <source>
        <strain evidence="1">Hsosn_3</strain>
        <tissue evidence="1">Leaf</tissue>
    </source>
</reference>
<organism evidence="1 2">
    <name type="scientific">Heracleum sosnowskyi</name>
    <dbReference type="NCBI Taxonomy" id="360622"/>
    <lineage>
        <taxon>Eukaryota</taxon>
        <taxon>Viridiplantae</taxon>
        <taxon>Streptophyta</taxon>
        <taxon>Embryophyta</taxon>
        <taxon>Tracheophyta</taxon>
        <taxon>Spermatophyta</taxon>
        <taxon>Magnoliopsida</taxon>
        <taxon>eudicotyledons</taxon>
        <taxon>Gunneridae</taxon>
        <taxon>Pentapetalae</taxon>
        <taxon>asterids</taxon>
        <taxon>campanulids</taxon>
        <taxon>Apiales</taxon>
        <taxon>Apiaceae</taxon>
        <taxon>Apioideae</taxon>
        <taxon>apioid superclade</taxon>
        <taxon>Tordylieae</taxon>
        <taxon>Tordyliinae</taxon>
        <taxon>Heracleum</taxon>
    </lineage>
</organism>
<accession>A0AAD8IZI3</accession>
<protein>
    <submittedName>
        <fullName evidence="1">Uncharacterized protein</fullName>
    </submittedName>
</protein>
<proteinExistence type="predicted"/>
<evidence type="ECO:0000313" key="2">
    <source>
        <dbReference type="Proteomes" id="UP001237642"/>
    </source>
</evidence>
<name>A0AAD8IZI3_9APIA</name>
<reference evidence="1" key="1">
    <citation type="submission" date="2023-02" db="EMBL/GenBank/DDBJ databases">
        <title>Genome of toxic invasive species Heracleum sosnowskyi carries increased number of genes despite the absence of recent whole-genome duplications.</title>
        <authorList>
            <person name="Schelkunov M."/>
            <person name="Shtratnikova V."/>
            <person name="Makarenko M."/>
            <person name="Klepikova A."/>
            <person name="Omelchenko D."/>
            <person name="Novikova G."/>
            <person name="Obukhova E."/>
            <person name="Bogdanov V."/>
            <person name="Penin A."/>
            <person name="Logacheva M."/>
        </authorList>
    </citation>
    <scope>NUCLEOTIDE SEQUENCE</scope>
    <source>
        <strain evidence="1">Hsosn_3</strain>
        <tissue evidence="1">Leaf</tissue>
    </source>
</reference>
<gene>
    <name evidence="1" type="ORF">POM88_012021</name>
</gene>
<keyword evidence="2" id="KW-1185">Reference proteome</keyword>
<dbReference type="Proteomes" id="UP001237642">
    <property type="component" value="Unassembled WGS sequence"/>
</dbReference>
<sequence>MDQFYKEEIQSLNTWNLIKHLMSHEQALPNAVEATKEGGIAWNSLMTSVEEERLNRNEVTEDPVIVQNTWTVAHDWGDEECFPSPDPDKNKKVHMRVRSSLLNSDMSRDLAG</sequence>
<comment type="caution">
    <text evidence="1">The sequence shown here is derived from an EMBL/GenBank/DDBJ whole genome shotgun (WGS) entry which is preliminary data.</text>
</comment>
<dbReference type="EMBL" id="JAUIZM010000003">
    <property type="protein sequence ID" value="KAK1392965.1"/>
    <property type="molecule type" value="Genomic_DNA"/>
</dbReference>
<evidence type="ECO:0000313" key="1">
    <source>
        <dbReference type="EMBL" id="KAK1392965.1"/>
    </source>
</evidence>